<evidence type="ECO:0000256" key="1">
    <source>
        <dbReference type="ARBA" id="ARBA00006336"/>
    </source>
</evidence>
<evidence type="ECO:0000256" key="3">
    <source>
        <dbReference type="ARBA" id="ARBA00022723"/>
    </source>
</evidence>
<evidence type="ECO:0000259" key="8">
    <source>
        <dbReference type="Pfam" id="PF00857"/>
    </source>
</evidence>
<protein>
    <recommendedName>
        <fullName evidence="6">nicotinamidase</fullName>
        <ecNumber evidence="6">3.5.1.19</ecNumber>
    </recommendedName>
    <alternativeName>
        <fullName evidence="7">Nicotinamide deamidase</fullName>
    </alternativeName>
</protein>
<evidence type="ECO:0000256" key="4">
    <source>
        <dbReference type="ARBA" id="ARBA00022801"/>
    </source>
</evidence>
<comment type="pathway">
    <text evidence="5">Cofactor biosynthesis; nicotinate biosynthesis; nicotinate from nicotinamide: step 1/1.</text>
</comment>
<accession>A0A9D6UZ54</accession>
<dbReference type="PANTHER" id="PTHR11080">
    <property type="entry name" value="PYRAZINAMIDASE/NICOTINAMIDASE"/>
    <property type="match status" value="1"/>
</dbReference>
<keyword evidence="3" id="KW-0479">Metal-binding</keyword>
<evidence type="ECO:0000313" key="9">
    <source>
        <dbReference type="EMBL" id="MBI5248539.1"/>
    </source>
</evidence>
<dbReference type="AlphaFoldDB" id="A0A9D6UZ54"/>
<dbReference type="SUPFAM" id="SSF52499">
    <property type="entry name" value="Isochorismatase-like hydrolases"/>
    <property type="match status" value="1"/>
</dbReference>
<evidence type="ECO:0000256" key="7">
    <source>
        <dbReference type="ARBA" id="ARBA00043224"/>
    </source>
</evidence>
<dbReference type="Pfam" id="PF00857">
    <property type="entry name" value="Isochorismatase"/>
    <property type="match status" value="1"/>
</dbReference>
<evidence type="ECO:0000313" key="10">
    <source>
        <dbReference type="Proteomes" id="UP000807825"/>
    </source>
</evidence>
<dbReference type="EMBL" id="JACRDE010000106">
    <property type="protein sequence ID" value="MBI5248539.1"/>
    <property type="molecule type" value="Genomic_DNA"/>
</dbReference>
<evidence type="ECO:0000256" key="6">
    <source>
        <dbReference type="ARBA" id="ARBA00039017"/>
    </source>
</evidence>
<dbReference type="EC" id="3.5.1.19" evidence="6"/>
<dbReference type="InterPro" id="IPR052347">
    <property type="entry name" value="Isochorismatase_Nicotinamidase"/>
</dbReference>
<keyword evidence="2" id="KW-0662">Pyridine nucleotide biosynthesis</keyword>
<dbReference type="Proteomes" id="UP000807825">
    <property type="component" value="Unassembled WGS sequence"/>
</dbReference>
<dbReference type="Gene3D" id="3.40.50.850">
    <property type="entry name" value="Isochorismatase-like"/>
    <property type="match status" value="1"/>
</dbReference>
<gene>
    <name evidence="9" type="primary">pncA</name>
    <name evidence="9" type="ORF">HY912_03495</name>
</gene>
<dbReference type="GO" id="GO:0046872">
    <property type="term" value="F:metal ion binding"/>
    <property type="evidence" value="ECO:0007669"/>
    <property type="project" value="UniProtKB-KW"/>
</dbReference>
<organism evidence="9 10">
    <name type="scientific">Desulfomonile tiedjei</name>
    <dbReference type="NCBI Taxonomy" id="2358"/>
    <lineage>
        <taxon>Bacteria</taxon>
        <taxon>Pseudomonadati</taxon>
        <taxon>Thermodesulfobacteriota</taxon>
        <taxon>Desulfomonilia</taxon>
        <taxon>Desulfomonilales</taxon>
        <taxon>Desulfomonilaceae</taxon>
        <taxon>Desulfomonile</taxon>
    </lineage>
</organism>
<dbReference type="GO" id="GO:0019363">
    <property type="term" value="P:pyridine nucleotide biosynthetic process"/>
    <property type="evidence" value="ECO:0007669"/>
    <property type="project" value="UniProtKB-KW"/>
</dbReference>
<dbReference type="GO" id="GO:0008936">
    <property type="term" value="F:nicotinamidase activity"/>
    <property type="evidence" value="ECO:0007669"/>
    <property type="project" value="UniProtKB-EC"/>
</dbReference>
<proteinExistence type="inferred from homology"/>
<feature type="domain" description="Isochorismatase-like" evidence="8">
    <location>
        <begin position="18"/>
        <end position="211"/>
    </location>
</feature>
<dbReference type="InterPro" id="IPR000868">
    <property type="entry name" value="Isochorismatase-like_dom"/>
</dbReference>
<dbReference type="InterPro" id="IPR036380">
    <property type="entry name" value="Isochorismatase-like_sf"/>
</dbReference>
<keyword evidence="4 9" id="KW-0378">Hydrolase</keyword>
<evidence type="ECO:0000256" key="5">
    <source>
        <dbReference type="ARBA" id="ARBA00037900"/>
    </source>
</evidence>
<reference evidence="9" key="1">
    <citation type="submission" date="2020-07" db="EMBL/GenBank/DDBJ databases">
        <title>Huge and variable diversity of episymbiotic CPR bacteria and DPANN archaea in groundwater ecosystems.</title>
        <authorList>
            <person name="He C.Y."/>
            <person name="Keren R."/>
            <person name="Whittaker M."/>
            <person name="Farag I.F."/>
            <person name="Doudna J."/>
            <person name="Cate J.H.D."/>
            <person name="Banfield J.F."/>
        </authorList>
    </citation>
    <scope>NUCLEOTIDE SEQUENCE</scope>
    <source>
        <strain evidence="9">NC_groundwater_1664_Pr3_B-0.1um_52_9</strain>
    </source>
</reference>
<name>A0A9D6UZ54_9BACT</name>
<dbReference type="PANTHER" id="PTHR11080:SF2">
    <property type="entry name" value="LD05707P"/>
    <property type="match status" value="1"/>
</dbReference>
<comment type="similarity">
    <text evidence="1">Belongs to the isochorismatase family.</text>
</comment>
<dbReference type="NCBIfam" id="NF008623">
    <property type="entry name" value="PRK11609.1"/>
    <property type="match status" value="1"/>
</dbReference>
<evidence type="ECO:0000256" key="2">
    <source>
        <dbReference type="ARBA" id="ARBA00022642"/>
    </source>
</evidence>
<comment type="caution">
    <text evidence="9">The sequence shown here is derived from an EMBL/GenBank/DDBJ whole genome shotgun (WGS) entry which is preliminary data.</text>
</comment>
<sequence length="217" mass="23469">MSFLISAPSGFCQQNVGVIVVDVQGDFTTLKNGSLAVGGTDKAFVDKVQQATEALKKKGYPIYATQDWHPKDHVSFCTNHEGKKPFDAIEINGKTQVLWPAHCVQGTENVNVLLDNSLFVAVVKKGQDKKFDSYSGFQDDGGAKTGIDEMLKKNGIKELIVYGIATDYCVKATAIDAANAGYKVTVIEDLCKGVTPDTTAKALKEMTEKGITIKKDL</sequence>